<accession>A0A2Z4FPN4</accession>
<dbReference type="EMBL" id="CP030032">
    <property type="protein sequence ID" value="AWV90594.1"/>
    <property type="molecule type" value="Genomic_DNA"/>
</dbReference>
<reference evidence="1 2" key="1">
    <citation type="submission" date="2018-06" db="EMBL/GenBank/DDBJ databases">
        <title>Lujinxingia sediminis gen. nov. sp. nov., a new facultative anaerobic member of the class Deltaproteobacteria, and proposal of Lujinxingaceae fam. nov.</title>
        <authorList>
            <person name="Guo L.-Y."/>
            <person name="Li C.-M."/>
            <person name="Wang S."/>
            <person name="Du Z.-J."/>
        </authorList>
    </citation>
    <scope>NUCLEOTIDE SEQUENCE [LARGE SCALE GENOMIC DNA]</scope>
    <source>
        <strain evidence="1 2">FA350</strain>
    </source>
</reference>
<evidence type="ECO:0000313" key="2">
    <source>
        <dbReference type="Proteomes" id="UP000249799"/>
    </source>
</evidence>
<sequence>MSDYQSDPFRDLFNDKELSSLFDDDDLRPGEGIRETEVRTCPGCGGNGRYVGLFEIEDPCQECGGTGTVRRRKSRDSQRAAGAN</sequence>
<evidence type="ECO:0000313" key="1">
    <source>
        <dbReference type="EMBL" id="AWV90594.1"/>
    </source>
</evidence>
<keyword evidence="2" id="KW-1185">Reference proteome</keyword>
<dbReference type="Gene3D" id="6.20.20.10">
    <property type="match status" value="1"/>
</dbReference>
<dbReference type="AlphaFoldDB" id="A0A2Z4FPN4"/>
<dbReference type="KEGG" id="bsed:DN745_15175"/>
<name>A0A2Z4FPN4_9DELT</name>
<organism evidence="1 2">
    <name type="scientific">Bradymonas sediminis</name>
    <dbReference type="NCBI Taxonomy" id="1548548"/>
    <lineage>
        <taxon>Bacteria</taxon>
        <taxon>Deltaproteobacteria</taxon>
        <taxon>Bradymonadales</taxon>
        <taxon>Bradymonadaceae</taxon>
        <taxon>Bradymonas</taxon>
    </lineage>
</organism>
<dbReference type="InterPro" id="IPR036410">
    <property type="entry name" value="HSP_DnaJ_Cys-rich_dom_sf"/>
</dbReference>
<proteinExistence type="predicted"/>
<gene>
    <name evidence="1" type="ORF">DN745_15175</name>
</gene>
<dbReference type="OrthoDB" id="9779889at2"/>
<protein>
    <submittedName>
        <fullName evidence="1">Uncharacterized protein</fullName>
    </submittedName>
</protein>
<dbReference type="Proteomes" id="UP000249799">
    <property type="component" value="Chromosome"/>
</dbReference>
<dbReference type="SUPFAM" id="SSF57938">
    <property type="entry name" value="DnaJ/Hsp40 cysteine-rich domain"/>
    <property type="match status" value="1"/>
</dbReference>
<dbReference type="RefSeq" id="WP_111336130.1">
    <property type="nucleotide sequence ID" value="NZ_CP030032.1"/>
</dbReference>